<sequence length="87" mass="9793">MWIWPRCVLLDDVPRWISGGHQMLSLLQCSDCHRQRRRGIQSKPGSDVLCSGFGPFPFSLCVLVSHQGQSPVKLMLGILRWSMQGGI</sequence>
<protein>
    <submittedName>
        <fullName evidence="1">Uncharacterized protein</fullName>
    </submittedName>
</protein>
<accession>H1VBR0</accession>
<evidence type="ECO:0000313" key="1">
    <source>
        <dbReference type="EMBL" id="CCF37663.1"/>
    </source>
</evidence>
<gene>
    <name evidence="1" type="ORF">CH063_01742</name>
</gene>
<proteinExistence type="predicted"/>
<reference evidence="2" key="1">
    <citation type="journal article" date="2012" name="Nat. Genet.">
        <title>Lifestyle transitions in plant pathogenic Colletotrichum fungi deciphered by genome and transcriptome analyses.</title>
        <authorList>
            <person name="O'Connell R.J."/>
            <person name="Thon M.R."/>
            <person name="Hacquard S."/>
            <person name="Amyotte S.G."/>
            <person name="Kleemann J."/>
            <person name="Torres M.F."/>
            <person name="Damm U."/>
            <person name="Buiate E.A."/>
            <person name="Epstein L."/>
            <person name="Alkan N."/>
            <person name="Altmueller J."/>
            <person name="Alvarado-Balderrama L."/>
            <person name="Bauser C.A."/>
            <person name="Becker C."/>
            <person name="Birren B.W."/>
            <person name="Chen Z."/>
            <person name="Choi J."/>
            <person name="Crouch J.A."/>
            <person name="Duvick J.P."/>
            <person name="Farman M.A."/>
            <person name="Gan P."/>
            <person name="Heiman D."/>
            <person name="Henrissat B."/>
            <person name="Howard R.J."/>
            <person name="Kabbage M."/>
            <person name="Koch C."/>
            <person name="Kracher B."/>
            <person name="Kubo Y."/>
            <person name="Law A.D."/>
            <person name="Lebrun M.-H."/>
            <person name="Lee Y.-H."/>
            <person name="Miyara I."/>
            <person name="Moore N."/>
            <person name="Neumann U."/>
            <person name="Nordstroem K."/>
            <person name="Panaccione D.G."/>
            <person name="Panstruga R."/>
            <person name="Place M."/>
            <person name="Proctor R.H."/>
            <person name="Prusky D."/>
            <person name="Rech G."/>
            <person name="Reinhardt R."/>
            <person name="Rollins J.A."/>
            <person name="Rounsley S."/>
            <person name="Schardl C.L."/>
            <person name="Schwartz D.C."/>
            <person name="Shenoy N."/>
            <person name="Shirasu K."/>
            <person name="Sikhakolli U.R."/>
            <person name="Stueber K."/>
            <person name="Sukno S.A."/>
            <person name="Sweigard J.A."/>
            <person name="Takano Y."/>
            <person name="Takahara H."/>
            <person name="Trail F."/>
            <person name="van der Does H.C."/>
            <person name="Voll L.M."/>
            <person name="Will I."/>
            <person name="Young S."/>
            <person name="Zeng Q."/>
            <person name="Zhang J."/>
            <person name="Zhou S."/>
            <person name="Dickman M.B."/>
            <person name="Schulze-Lefert P."/>
            <person name="Ver Loren van Themaat E."/>
            <person name="Ma L.-J."/>
            <person name="Vaillancourt L.J."/>
        </authorList>
    </citation>
    <scope>NUCLEOTIDE SEQUENCE [LARGE SCALE GENOMIC DNA]</scope>
    <source>
        <strain evidence="2">IMI 349063</strain>
    </source>
</reference>
<dbReference type="HOGENOM" id="CLU_2483245_0_0_1"/>
<name>H1VBR0_COLHI</name>
<organism evidence="1 2">
    <name type="scientific">Colletotrichum higginsianum (strain IMI 349063)</name>
    <name type="common">Crucifer anthracnose fungus</name>
    <dbReference type="NCBI Taxonomy" id="759273"/>
    <lineage>
        <taxon>Eukaryota</taxon>
        <taxon>Fungi</taxon>
        <taxon>Dikarya</taxon>
        <taxon>Ascomycota</taxon>
        <taxon>Pezizomycotina</taxon>
        <taxon>Sordariomycetes</taxon>
        <taxon>Hypocreomycetidae</taxon>
        <taxon>Glomerellales</taxon>
        <taxon>Glomerellaceae</taxon>
        <taxon>Colletotrichum</taxon>
        <taxon>Colletotrichum destructivum species complex</taxon>
    </lineage>
</organism>
<evidence type="ECO:0000313" key="2">
    <source>
        <dbReference type="Proteomes" id="UP000007174"/>
    </source>
</evidence>
<dbReference type="Proteomes" id="UP000007174">
    <property type="component" value="Unassembled WGS sequence"/>
</dbReference>
<dbReference type="EMBL" id="CACQ02002568">
    <property type="protein sequence ID" value="CCF37663.1"/>
    <property type="molecule type" value="Genomic_DNA"/>
</dbReference>
<dbReference type="AlphaFoldDB" id="H1VBR0"/>